<dbReference type="STRING" id="1122938.SAMN05660772_00560"/>
<dbReference type="SUPFAM" id="SSF51905">
    <property type="entry name" value="FAD/NAD(P)-binding domain"/>
    <property type="match status" value="1"/>
</dbReference>
<dbReference type="PANTHER" id="PTHR42913">
    <property type="entry name" value="APOPTOSIS-INDUCING FACTOR 1"/>
    <property type="match status" value="1"/>
</dbReference>
<dbReference type="InterPro" id="IPR036188">
    <property type="entry name" value="FAD/NAD-bd_sf"/>
</dbReference>
<dbReference type="PANTHER" id="PTHR42913:SF3">
    <property type="entry name" value="64 KDA MITOCHONDRIAL NADH DEHYDROGENASE (EUROFUNG)"/>
    <property type="match status" value="1"/>
</dbReference>
<gene>
    <name evidence="7" type="ORF">SAMN05660772_00560</name>
</gene>
<dbReference type="GO" id="GO:0019646">
    <property type="term" value="P:aerobic electron transport chain"/>
    <property type="evidence" value="ECO:0007669"/>
    <property type="project" value="TreeGrafter"/>
</dbReference>
<evidence type="ECO:0000259" key="6">
    <source>
        <dbReference type="Pfam" id="PF07992"/>
    </source>
</evidence>
<dbReference type="AlphaFoldDB" id="A0A1W1UGL5"/>
<comment type="similarity">
    <text evidence="2">Belongs to the NADH dehydrogenase family.</text>
</comment>
<keyword evidence="5" id="KW-0560">Oxidoreductase</keyword>
<dbReference type="InterPro" id="IPR023753">
    <property type="entry name" value="FAD/NAD-binding_dom"/>
</dbReference>
<evidence type="ECO:0000313" key="8">
    <source>
        <dbReference type="Proteomes" id="UP000192408"/>
    </source>
</evidence>
<evidence type="ECO:0000256" key="2">
    <source>
        <dbReference type="ARBA" id="ARBA00005272"/>
    </source>
</evidence>
<dbReference type="FunFam" id="3.50.50.100:FF:000001">
    <property type="entry name" value="NADH dehydrogenase"/>
    <property type="match status" value="1"/>
</dbReference>
<dbReference type="Pfam" id="PF07992">
    <property type="entry name" value="Pyr_redox_2"/>
    <property type="match status" value="1"/>
</dbReference>
<dbReference type="PRINTS" id="PR00411">
    <property type="entry name" value="PNDRDTASEI"/>
</dbReference>
<dbReference type="GO" id="GO:0003955">
    <property type="term" value="F:NAD(P)H dehydrogenase (quinone) activity"/>
    <property type="evidence" value="ECO:0007669"/>
    <property type="project" value="TreeGrafter"/>
</dbReference>
<sequence length="450" mass="49127">MQKTITMPKVVIVGGGAGGLELATFLGHKLGRKQKASVTLIDRNQTHLWKPLLHEVATGSLDDGVDALSYRAHAKNHGFAFQQGSITALSRQNRNVTLAPISDDNGELLVSERKIPYDILVLAIGSKSNDFNTKGVAEHCIFLDSPEQAHRFQHKMLGLFLKFSENRTSPDTVQLEQKLPLVDPNNVNIAIVGAGATGVELSAELYNTAKYLSSYGFGKIDNTCLKVTLVEAGNKILPALPERISAAAHYELQKLGVDVRTNTMITEATATGLQTKDGETIPADLMVWAAGIRASDVTQQFDGLEVNRINQLTVKDTLQTSLDDQIFAIGDCAFLLQKDGKPVPPRAQAAHQMATTCGKNILALLENKPLKAFTYYDHGSLVSLSKFSTVGSLMGNLMKGSMTIEGRIARFVYVSLYRMHQVALHGCFKTGLIMLVGRINRFIRPSMKLH</sequence>
<comment type="cofactor">
    <cofactor evidence="1">
        <name>FAD</name>
        <dbReference type="ChEBI" id="CHEBI:57692"/>
    </cofactor>
</comment>
<reference evidence="8" key="1">
    <citation type="submission" date="2017-04" db="EMBL/GenBank/DDBJ databases">
        <authorList>
            <person name="Varghese N."/>
            <person name="Submissions S."/>
        </authorList>
    </citation>
    <scope>NUCLEOTIDE SEQUENCE [LARGE SCALE GENOMIC DNA]</scope>
    <source>
        <strain evidence="8">DSM 23072</strain>
    </source>
</reference>
<keyword evidence="4" id="KW-0274">FAD</keyword>
<evidence type="ECO:0000256" key="1">
    <source>
        <dbReference type="ARBA" id="ARBA00001974"/>
    </source>
</evidence>
<evidence type="ECO:0000256" key="5">
    <source>
        <dbReference type="ARBA" id="ARBA00023002"/>
    </source>
</evidence>
<dbReference type="PRINTS" id="PR00368">
    <property type="entry name" value="FADPNR"/>
</dbReference>
<accession>A0A1W1UGL5</accession>
<dbReference type="Proteomes" id="UP000192408">
    <property type="component" value="Unassembled WGS sequence"/>
</dbReference>
<evidence type="ECO:0000313" key="7">
    <source>
        <dbReference type="EMBL" id="SMB80183.1"/>
    </source>
</evidence>
<dbReference type="EMBL" id="FWWV01000002">
    <property type="protein sequence ID" value="SMB80183.1"/>
    <property type="molecule type" value="Genomic_DNA"/>
</dbReference>
<organism evidence="7 8">
    <name type="scientific">Pasteurella testudinis DSM 23072</name>
    <dbReference type="NCBI Taxonomy" id="1122938"/>
    <lineage>
        <taxon>Bacteria</taxon>
        <taxon>Pseudomonadati</taxon>
        <taxon>Pseudomonadota</taxon>
        <taxon>Gammaproteobacteria</taxon>
        <taxon>Pasteurellales</taxon>
        <taxon>Pasteurellaceae</taxon>
        <taxon>Pasteurella</taxon>
    </lineage>
</organism>
<dbReference type="Gene3D" id="3.50.50.100">
    <property type="match status" value="1"/>
</dbReference>
<keyword evidence="3" id="KW-0285">Flavoprotein</keyword>
<name>A0A1W1UGL5_9PAST</name>
<feature type="domain" description="FAD/NAD(P)-binding" evidence="6">
    <location>
        <begin position="9"/>
        <end position="354"/>
    </location>
</feature>
<protein>
    <submittedName>
        <fullName evidence="7">NADH dehydrogenase</fullName>
    </submittedName>
</protein>
<evidence type="ECO:0000256" key="4">
    <source>
        <dbReference type="ARBA" id="ARBA00022827"/>
    </source>
</evidence>
<keyword evidence="8" id="KW-1185">Reference proteome</keyword>
<dbReference type="InterPro" id="IPR051169">
    <property type="entry name" value="NADH-Q_oxidoreductase"/>
</dbReference>
<evidence type="ECO:0000256" key="3">
    <source>
        <dbReference type="ARBA" id="ARBA00022630"/>
    </source>
</evidence>
<proteinExistence type="inferred from homology"/>